<feature type="transmembrane region" description="Helical" evidence="5">
    <location>
        <begin position="164"/>
        <end position="184"/>
    </location>
</feature>
<dbReference type="RefSeq" id="WP_344998404.1">
    <property type="nucleotide sequence ID" value="NZ_BAABFR010000064.1"/>
</dbReference>
<dbReference type="CDD" id="cd06261">
    <property type="entry name" value="TM_PBP2"/>
    <property type="match status" value="1"/>
</dbReference>
<comment type="caution">
    <text evidence="7">The sequence shown here is derived from an EMBL/GenBank/DDBJ whole genome shotgun (WGS) entry which is preliminary data.</text>
</comment>
<dbReference type="InterPro" id="IPR035906">
    <property type="entry name" value="MetI-like_sf"/>
</dbReference>
<dbReference type="SUPFAM" id="SSF161098">
    <property type="entry name" value="MetI-like"/>
    <property type="match status" value="1"/>
</dbReference>
<evidence type="ECO:0000256" key="2">
    <source>
        <dbReference type="ARBA" id="ARBA00022692"/>
    </source>
</evidence>
<keyword evidence="8" id="KW-1185">Reference proteome</keyword>
<feature type="transmembrane region" description="Helical" evidence="5">
    <location>
        <begin position="67"/>
        <end position="92"/>
    </location>
</feature>
<name>A0ABP8K0E3_9ACTN</name>
<protein>
    <submittedName>
        <fullName evidence="7">Sugar ABC transporter permease</fullName>
    </submittedName>
</protein>
<keyword evidence="3 5" id="KW-1133">Transmembrane helix</keyword>
<keyword evidence="2 5" id="KW-0812">Transmembrane</keyword>
<gene>
    <name evidence="7" type="ORF">GCM10023147_35250</name>
</gene>
<dbReference type="EMBL" id="BAABFR010000064">
    <property type="protein sequence ID" value="GAA4398717.1"/>
    <property type="molecule type" value="Genomic_DNA"/>
</dbReference>
<evidence type="ECO:0000256" key="1">
    <source>
        <dbReference type="ARBA" id="ARBA00004141"/>
    </source>
</evidence>
<dbReference type="PANTHER" id="PTHR43759:SF1">
    <property type="entry name" value="GLUCOSE IMPORT SYSTEM PERMEASE PROTEIN GLCT"/>
    <property type="match status" value="1"/>
</dbReference>
<feature type="transmembrane region" description="Helical" evidence="5">
    <location>
        <begin position="210"/>
        <end position="235"/>
    </location>
</feature>
<keyword evidence="5" id="KW-0813">Transport</keyword>
<dbReference type="Pfam" id="PF00528">
    <property type="entry name" value="BPD_transp_1"/>
    <property type="match status" value="1"/>
</dbReference>
<keyword evidence="4 5" id="KW-0472">Membrane</keyword>
<dbReference type="Proteomes" id="UP001500635">
    <property type="component" value="Unassembled WGS sequence"/>
</dbReference>
<accession>A0ABP8K0E3</accession>
<organism evidence="7 8">
    <name type="scientific">Tsukamurella soli</name>
    <dbReference type="NCBI Taxonomy" id="644556"/>
    <lineage>
        <taxon>Bacteria</taxon>
        <taxon>Bacillati</taxon>
        <taxon>Actinomycetota</taxon>
        <taxon>Actinomycetes</taxon>
        <taxon>Mycobacteriales</taxon>
        <taxon>Tsukamurellaceae</taxon>
        <taxon>Tsukamurella</taxon>
    </lineage>
</organism>
<feature type="domain" description="ABC transmembrane type-1" evidence="6">
    <location>
        <begin position="127"/>
        <end position="333"/>
    </location>
</feature>
<sequence length="350" mass="38060">MTDDDQRGRHALPDDLVTRAMPVPVGAVPASARRAAAVTVGPDGDAPARVRKGRAPLSEGKRAERRLGLWLIAPAAIVMLLVTAYPIVYAFWLSLHRSSLAYPGQDKMIWLSNYGTVLSDGYWWQAFFTTLFITVVSVMIEFVLGLAIALVMHRTIFGRGLVRTLVLIPYGIVTVVAAFSWYYAWTPGTGYLANLLPTGSAPLTHQWPSLLIIVLAEVWKTTPFMALLLLSGLALVPDDLLKAAAMDGAGPWTRLIKIILPLMKPAILVALLFRTLDAFRIFDNIYILTNGSNKTGSVSILGYDNLFKAFNLGVGSAISVLIFVCVAIIAFIFIKAFGAAVPGADSDERR</sequence>
<dbReference type="InterPro" id="IPR052730">
    <property type="entry name" value="Sugar_ABC_transporter"/>
</dbReference>
<comment type="subcellular location">
    <subcellularLocation>
        <location evidence="5">Cell membrane</location>
        <topology evidence="5">Multi-pass membrane protein</topology>
    </subcellularLocation>
    <subcellularLocation>
        <location evidence="1">Membrane</location>
        <topology evidence="1">Multi-pass membrane protein</topology>
    </subcellularLocation>
</comment>
<evidence type="ECO:0000313" key="8">
    <source>
        <dbReference type="Proteomes" id="UP001500635"/>
    </source>
</evidence>
<evidence type="ECO:0000259" key="6">
    <source>
        <dbReference type="PROSITE" id="PS50928"/>
    </source>
</evidence>
<dbReference type="InterPro" id="IPR000515">
    <property type="entry name" value="MetI-like"/>
</dbReference>
<feature type="transmembrane region" description="Helical" evidence="5">
    <location>
        <begin position="309"/>
        <end position="334"/>
    </location>
</feature>
<evidence type="ECO:0000256" key="3">
    <source>
        <dbReference type="ARBA" id="ARBA00022989"/>
    </source>
</evidence>
<dbReference type="PANTHER" id="PTHR43759">
    <property type="entry name" value="TREHALOSE TRANSPORT SYSTEM PERMEASE PROTEIN SUGA"/>
    <property type="match status" value="1"/>
</dbReference>
<comment type="similarity">
    <text evidence="5">Belongs to the binding-protein-dependent transport system permease family.</text>
</comment>
<evidence type="ECO:0000256" key="4">
    <source>
        <dbReference type="ARBA" id="ARBA00023136"/>
    </source>
</evidence>
<reference evidence="8" key="1">
    <citation type="journal article" date="2019" name="Int. J. Syst. Evol. Microbiol.">
        <title>The Global Catalogue of Microorganisms (GCM) 10K type strain sequencing project: providing services to taxonomists for standard genome sequencing and annotation.</title>
        <authorList>
            <consortium name="The Broad Institute Genomics Platform"/>
            <consortium name="The Broad Institute Genome Sequencing Center for Infectious Disease"/>
            <person name="Wu L."/>
            <person name="Ma J."/>
        </authorList>
    </citation>
    <scope>NUCLEOTIDE SEQUENCE [LARGE SCALE GENOMIC DNA]</scope>
    <source>
        <strain evidence="8">JCM 17688</strain>
    </source>
</reference>
<feature type="transmembrane region" description="Helical" evidence="5">
    <location>
        <begin position="255"/>
        <end position="273"/>
    </location>
</feature>
<proteinExistence type="inferred from homology"/>
<evidence type="ECO:0000313" key="7">
    <source>
        <dbReference type="EMBL" id="GAA4398717.1"/>
    </source>
</evidence>
<feature type="transmembrane region" description="Helical" evidence="5">
    <location>
        <begin position="122"/>
        <end position="152"/>
    </location>
</feature>
<dbReference type="Gene3D" id="1.10.3720.10">
    <property type="entry name" value="MetI-like"/>
    <property type="match status" value="1"/>
</dbReference>
<evidence type="ECO:0000256" key="5">
    <source>
        <dbReference type="RuleBase" id="RU363032"/>
    </source>
</evidence>
<dbReference type="PROSITE" id="PS50928">
    <property type="entry name" value="ABC_TM1"/>
    <property type="match status" value="1"/>
</dbReference>